<reference evidence="2" key="2">
    <citation type="journal article" date="2020" name="Microorganisms">
        <title>Osmotic Adaptation and Compatible Solute Biosynthesis of Phototrophic Bacteria as Revealed from Genome Analyses.</title>
        <authorList>
            <person name="Imhoff J.F."/>
            <person name="Rahn T."/>
            <person name="Kunzel S."/>
            <person name="Keller A."/>
            <person name="Neulinger S.C."/>
        </authorList>
    </citation>
    <scope>NUCLEOTIDE SEQUENCE</scope>
    <source>
        <strain evidence="2">DSM 9154</strain>
    </source>
</reference>
<dbReference type="AlphaFoldDB" id="A0A934UZ71"/>
<evidence type="ECO:0000313" key="2">
    <source>
        <dbReference type="EMBL" id="MBK1696104.1"/>
    </source>
</evidence>
<gene>
    <name evidence="2" type="ORF">CKO21_02455</name>
</gene>
<evidence type="ECO:0000256" key="1">
    <source>
        <dbReference type="SAM" id="Phobius"/>
    </source>
</evidence>
<evidence type="ECO:0000313" key="3">
    <source>
        <dbReference type="Proteomes" id="UP000778970"/>
    </source>
</evidence>
<keyword evidence="1" id="KW-0472">Membrane</keyword>
<organism evidence="2 3">
    <name type="scientific">Rhodovibrio salinarum</name>
    <dbReference type="NCBI Taxonomy" id="1087"/>
    <lineage>
        <taxon>Bacteria</taxon>
        <taxon>Pseudomonadati</taxon>
        <taxon>Pseudomonadota</taxon>
        <taxon>Alphaproteobacteria</taxon>
        <taxon>Rhodospirillales</taxon>
        <taxon>Rhodovibrionaceae</taxon>
        <taxon>Rhodovibrio</taxon>
    </lineage>
</organism>
<feature type="transmembrane region" description="Helical" evidence="1">
    <location>
        <begin position="50"/>
        <end position="73"/>
    </location>
</feature>
<protein>
    <submittedName>
        <fullName evidence="2">Uncharacterized protein</fullName>
    </submittedName>
</protein>
<dbReference type="RefSeq" id="WP_027288143.1">
    <property type="nucleotide sequence ID" value="NZ_NRRE01000011.1"/>
</dbReference>
<accession>A0A934UZ71</accession>
<dbReference type="EMBL" id="NRRE01000011">
    <property type="protein sequence ID" value="MBK1696104.1"/>
    <property type="molecule type" value="Genomic_DNA"/>
</dbReference>
<reference evidence="2" key="1">
    <citation type="submission" date="2017-08" db="EMBL/GenBank/DDBJ databases">
        <authorList>
            <person name="Imhoff J.F."/>
            <person name="Rahn T."/>
            <person name="Kuenzel S."/>
            <person name="Neulinger S.C."/>
        </authorList>
    </citation>
    <scope>NUCLEOTIDE SEQUENCE</scope>
    <source>
        <strain evidence="2">DSM 9154</strain>
    </source>
</reference>
<keyword evidence="1" id="KW-0812">Transmembrane</keyword>
<feature type="transmembrane region" description="Helical" evidence="1">
    <location>
        <begin position="12"/>
        <end position="30"/>
    </location>
</feature>
<dbReference type="Proteomes" id="UP000778970">
    <property type="component" value="Unassembled WGS sequence"/>
</dbReference>
<keyword evidence="1" id="KW-1133">Transmembrane helix</keyword>
<sequence>MNEDIPRPRCIPVFRALGAVAVLGGIALALPGTGMLLGLGTVVHDTATGTLLLTLGALAGFAGAMLIGFAANLEILHDIRARQPGAPPRQERGG</sequence>
<name>A0A934UZ71_9PROT</name>
<keyword evidence="3" id="KW-1185">Reference proteome</keyword>
<comment type="caution">
    <text evidence="2">The sequence shown here is derived from an EMBL/GenBank/DDBJ whole genome shotgun (WGS) entry which is preliminary data.</text>
</comment>
<proteinExistence type="predicted"/>